<evidence type="ECO:0000313" key="1">
    <source>
        <dbReference type="EMBL" id="ADN16967.1"/>
    </source>
</evidence>
<sequence>MINAQWITLEGVVKEGHKVASGMAKDSPYPQGTIEMQLPFFKALGLDLTDFFPGTLNVSIYPHYFTLKNPQYTFKQVKWNPDYPSEDFSFCECRVYFENLHYHALIYYPHPETKIGHFQDRYTVEILAPLIPKIEYGDQIILQVNLLEIALEK</sequence>
<evidence type="ECO:0000313" key="2">
    <source>
        <dbReference type="Proteomes" id="UP000008206"/>
    </source>
</evidence>
<evidence type="ECO:0008006" key="3">
    <source>
        <dbReference type="Google" id="ProtNLM"/>
    </source>
</evidence>
<dbReference type="STRING" id="497965.Cyan7822_5080"/>
<dbReference type="AlphaFoldDB" id="E0UJE9"/>
<gene>
    <name evidence="1" type="ordered locus">Cyan7822_5080</name>
</gene>
<dbReference type="KEGG" id="cyj:Cyan7822_5080"/>
<dbReference type="Proteomes" id="UP000008206">
    <property type="component" value="Chromosome"/>
</dbReference>
<dbReference type="eggNOG" id="ENOG5031NXM">
    <property type="taxonomic scope" value="Bacteria"/>
</dbReference>
<dbReference type="RefSeq" id="WP_013325005.1">
    <property type="nucleotide sequence ID" value="NC_014501.1"/>
</dbReference>
<keyword evidence="2" id="KW-1185">Reference proteome</keyword>
<reference evidence="2" key="1">
    <citation type="journal article" date="2011" name="MBio">
        <title>Novel metabolic attributes of the genus Cyanothece, comprising a group of unicellular nitrogen-fixing Cyanobacteria.</title>
        <authorList>
            <person name="Bandyopadhyay A."/>
            <person name="Elvitigala T."/>
            <person name="Welsh E."/>
            <person name="Stockel J."/>
            <person name="Liberton M."/>
            <person name="Min H."/>
            <person name="Sherman L.A."/>
            <person name="Pakrasi H.B."/>
        </authorList>
    </citation>
    <scope>NUCLEOTIDE SEQUENCE [LARGE SCALE GENOMIC DNA]</scope>
    <source>
        <strain evidence="2">PCC 7822</strain>
    </source>
</reference>
<dbReference type="HOGENOM" id="CLU_142749_0_0_3"/>
<name>E0UJE9_GLOV7</name>
<dbReference type="EMBL" id="CP002198">
    <property type="protein sequence ID" value="ADN16967.1"/>
    <property type="molecule type" value="Genomic_DNA"/>
</dbReference>
<protein>
    <recommendedName>
        <fullName evidence="3">Riboflavin kinase</fullName>
    </recommendedName>
</protein>
<accession>E0UJE9</accession>
<organism evidence="1 2">
    <name type="scientific">Gloeothece verrucosa (strain PCC 7822)</name>
    <name type="common">Cyanothece sp. (strain PCC 7822)</name>
    <dbReference type="NCBI Taxonomy" id="497965"/>
    <lineage>
        <taxon>Bacteria</taxon>
        <taxon>Bacillati</taxon>
        <taxon>Cyanobacteriota</taxon>
        <taxon>Cyanophyceae</taxon>
        <taxon>Oscillatoriophycideae</taxon>
        <taxon>Chroococcales</taxon>
        <taxon>Aphanothecaceae</taxon>
        <taxon>Gloeothece</taxon>
        <taxon>Gloeothece verrucosa</taxon>
    </lineage>
</organism>
<proteinExistence type="predicted"/>